<keyword evidence="1" id="KW-0732">Signal</keyword>
<dbReference type="Gene3D" id="2.60.40.1120">
    <property type="entry name" value="Carboxypeptidase-like, regulatory domain"/>
    <property type="match status" value="1"/>
</dbReference>
<name>A0A2U1JSD7_9FLAO</name>
<dbReference type="AlphaFoldDB" id="A0A2U1JSD7"/>
<sequence length="276" mass="31743">MKRILIFWTLILSANFCFSQIKGKCVDEMGKPILYANVGIVDSNMGAVTNEEGEFVIEGEFVSDKNTIVVSCMGYETKSIVVDRKSAVEIVLKSSLIELEEIKIGASNYKYINEKKIGNNKLTNKVRVSFYSKYMGAEVGKYFKVSKEKKYKVQKIRFNVAELGCKKGTFRVNFYNAENESNIETERYNYKDVILEVTKTGDVEIDLTDENIVFSNDFLVAIERLEYIDIKGQETVKFSSNVFCGPFYLRANQLEKWKPRKEKYNIGLGMQLFVKY</sequence>
<reference evidence="2 3" key="1">
    <citation type="submission" date="2018-04" db="EMBL/GenBank/DDBJ databases">
        <title>Flavobacterium sp. nov., isolated from glacier ice.</title>
        <authorList>
            <person name="Liu Q."/>
            <person name="Xin Y.-H."/>
        </authorList>
    </citation>
    <scope>NUCLEOTIDE SEQUENCE [LARGE SCALE GENOMIC DNA]</scope>
    <source>
        <strain evidence="2 3">LB2P30</strain>
    </source>
</reference>
<dbReference type="RefSeq" id="WP_116763982.1">
    <property type="nucleotide sequence ID" value="NZ_QCZH01000016.1"/>
</dbReference>
<dbReference type="InterPro" id="IPR008969">
    <property type="entry name" value="CarboxyPept-like_regulatory"/>
</dbReference>
<evidence type="ECO:0000313" key="3">
    <source>
        <dbReference type="Proteomes" id="UP000245618"/>
    </source>
</evidence>
<dbReference type="Pfam" id="PF13715">
    <property type="entry name" value="CarbopepD_reg_2"/>
    <property type="match status" value="1"/>
</dbReference>
<feature type="chain" id="PRO_5015589033" description="Carboxypeptidase-like regulatory domain-containing protein" evidence="1">
    <location>
        <begin position="20"/>
        <end position="276"/>
    </location>
</feature>
<organism evidence="2 3">
    <name type="scientific">Flavobacterium laiguense</name>
    <dbReference type="NCBI Taxonomy" id="2169409"/>
    <lineage>
        <taxon>Bacteria</taxon>
        <taxon>Pseudomonadati</taxon>
        <taxon>Bacteroidota</taxon>
        <taxon>Flavobacteriia</taxon>
        <taxon>Flavobacteriales</taxon>
        <taxon>Flavobacteriaceae</taxon>
        <taxon>Flavobacterium</taxon>
    </lineage>
</organism>
<comment type="caution">
    <text evidence="2">The sequence shown here is derived from an EMBL/GenBank/DDBJ whole genome shotgun (WGS) entry which is preliminary data.</text>
</comment>
<protein>
    <recommendedName>
        <fullName evidence="4">Carboxypeptidase-like regulatory domain-containing protein</fullName>
    </recommendedName>
</protein>
<proteinExistence type="predicted"/>
<keyword evidence="3" id="KW-1185">Reference proteome</keyword>
<dbReference type="OrthoDB" id="848221at2"/>
<evidence type="ECO:0000313" key="2">
    <source>
        <dbReference type="EMBL" id="PWA08081.1"/>
    </source>
</evidence>
<accession>A0A2U1JSD7</accession>
<evidence type="ECO:0000256" key="1">
    <source>
        <dbReference type="SAM" id="SignalP"/>
    </source>
</evidence>
<evidence type="ECO:0008006" key="4">
    <source>
        <dbReference type="Google" id="ProtNLM"/>
    </source>
</evidence>
<dbReference type="Proteomes" id="UP000245618">
    <property type="component" value="Unassembled WGS sequence"/>
</dbReference>
<gene>
    <name evidence="2" type="ORF">DB891_12860</name>
</gene>
<dbReference type="EMBL" id="QCZH01000016">
    <property type="protein sequence ID" value="PWA08081.1"/>
    <property type="molecule type" value="Genomic_DNA"/>
</dbReference>
<feature type="signal peptide" evidence="1">
    <location>
        <begin position="1"/>
        <end position="19"/>
    </location>
</feature>
<dbReference type="SUPFAM" id="SSF49464">
    <property type="entry name" value="Carboxypeptidase regulatory domain-like"/>
    <property type="match status" value="1"/>
</dbReference>